<name>A0A1H8DIW9_9SPHN</name>
<dbReference type="SUPFAM" id="SSF55785">
    <property type="entry name" value="PYP-like sensor domain (PAS domain)"/>
    <property type="match status" value="1"/>
</dbReference>
<dbReference type="InterPro" id="IPR000014">
    <property type="entry name" value="PAS"/>
</dbReference>
<accession>A0A1H8DIW9</accession>
<dbReference type="PANTHER" id="PTHR43065:SF42">
    <property type="entry name" value="TWO-COMPONENT SENSOR PPRA"/>
    <property type="match status" value="1"/>
</dbReference>
<keyword evidence="10" id="KW-0808">Transferase</keyword>
<feature type="modified residue" description="4-aspartylphosphate" evidence="4">
    <location>
        <position position="606"/>
    </location>
</feature>
<evidence type="ECO:0000256" key="4">
    <source>
        <dbReference type="PROSITE-ProRule" id="PRU00169"/>
    </source>
</evidence>
<dbReference type="InterPro" id="IPR000700">
    <property type="entry name" value="PAS-assoc_C"/>
</dbReference>
<dbReference type="Proteomes" id="UP000199206">
    <property type="component" value="Unassembled WGS sequence"/>
</dbReference>
<dbReference type="SMART" id="SM00388">
    <property type="entry name" value="HisKA"/>
    <property type="match status" value="1"/>
</dbReference>
<dbReference type="InterPro" id="IPR011006">
    <property type="entry name" value="CheY-like_superfamily"/>
</dbReference>
<dbReference type="SUPFAM" id="SSF55874">
    <property type="entry name" value="ATPase domain of HSP90 chaperone/DNA topoisomerase II/histidine kinase"/>
    <property type="match status" value="1"/>
</dbReference>
<dbReference type="InterPro" id="IPR001789">
    <property type="entry name" value="Sig_transdc_resp-reg_receiver"/>
</dbReference>
<dbReference type="SUPFAM" id="SSF52172">
    <property type="entry name" value="CheY-like"/>
    <property type="match status" value="1"/>
</dbReference>
<feature type="domain" description="PAC" evidence="9">
    <location>
        <begin position="216"/>
        <end position="272"/>
    </location>
</feature>
<gene>
    <name evidence="10" type="ORF">SAMN05192583_1948</name>
</gene>
<evidence type="ECO:0000259" key="7">
    <source>
        <dbReference type="PROSITE" id="PS50110"/>
    </source>
</evidence>
<feature type="domain" description="PAS" evidence="8">
    <location>
        <begin position="148"/>
        <end position="218"/>
    </location>
</feature>
<dbReference type="SMART" id="SM00448">
    <property type="entry name" value="REC"/>
    <property type="match status" value="1"/>
</dbReference>
<evidence type="ECO:0000259" key="8">
    <source>
        <dbReference type="PROSITE" id="PS50112"/>
    </source>
</evidence>
<feature type="domain" description="Histidine kinase" evidence="6">
    <location>
        <begin position="310"/>
        <end position="535"/>
    </location>
</feature>
<organism evidence="10 11">
    <name type="scientific">Sphingomonas gellani</name>
    <dbReference type="NCBI Taxonomy" id="1166340"/>
    <lineage>
        <taxon>Bacteria</taxon>
        <taxon>Pseudomonadati</taxon>
        <taxon>Pseudomonadota</taxon>
        <taxon>Alphaproteobacteria</taxon>
        <taxon>Sphingomonadales</taxon>
        <taxon>Sphingomonadaceae</taxon>
        <taxon>Sphingomonas</taxon>
    </lineage>
</organism>
<dbReference type="PROSITE" id="PS50113">
    <property type="entry name" value="PAC"/>
    <property type="match status" value="1"/>
</dbReference>
<dbReference type="Gene3D" id="3.30.565.10">
    <property type="entry name" value="Histidine kinase-like ATPase, C-terminal domain"/>
    <property type="match status" value="1"/>
</dbReference>
<keyword evidence="10" id="KW-0418">Kinase</keyword>
<dbReference type="PANTHER" id="PTHR43065">
    <property type="entry name" value="SENSOR HISTIDINE KINASE"/>
    <property type="match status" value="1"/>
</dbReference>
<dbReference type="PROSITE" id="PS50112">
    <property type="entry name" value="PAS"/>
    <property type="match status" value="1"/>
</dbReference>
<dbReference type="AlphaFoldDB" id="A0A1H8DIW9"/>
<keyword evidence="5" id="KW-0175">Coiled coil</keyword>
<dbReference type="Pfam" id="PF02518">
    <property type="entry name" value="HATPase_c"/>
    <property type="match status" value="1"/>
</dbReference>
<comment type="catalytic activity">
    <reaction evidence="1">
        <text>ATP + protein L-histidine = ADP + protein N-phospho-L-histidine.</text>
        <dbReference type="EC" id="2.7.13.3"/>
    </reaction>
</comment>
<dbReference type="Gene3D" id="1.10.287.130">
    <property type="match status" value="1"/>
</dbReference>
<dbReference type="NCBIfam" id="TIGR00229">
    <property type="entry name" value="sensory_box"/>
    <property type="match status" value="1"/>
</dbReference>
<dbReference type="PROSITE" id="PS50109">
    <property type="entry name" value="HIS_KIN"/>
    <property type="match status" value="1"/>
</dbReference>
<keyword evidence="3 4" id="KW-0597">Phosphoprotein</keyword>
<dbReference type="Gene3D" id="3.40.50.2300">
    <property type="match status" value="1"/>
</dbReference>
<reference evidence="11" key="1">
    <citation type="submission" date="2016-10" db="EMBL/GenBank/DDBJ databases">
        <authorList>
            <person name="Varghese N."/>
            <person name="Submissions S."/>
        </authorList>
    </citation>
    <scope>NUCLEOTIDE SEQUENCE [LARGE SCALE GENOMIC DNA]</scope>
    <source>
        <strain evidence="11">S6-262</strain>
    </source>
</reference>
<protein>
    <recommendedName>
        <fullName evidence="2">histidine kinase</fullName>
        <ecNumber evidence="2">2.7.13.3</ecNumber>
    </recommendedName>
</protein>
<keyword evidence="11" id="KW-1185">Reference proteome</keyword>
<dbReference type="InterPro" id="IPR005467">
    <property type="entry name" value="His_kinase_dom"/>
</dbReference>
<feature type="domain" description="Response regulatory" evidence="7">
    <location>
        <begin position="556"/>
        <end position="671"/>
    </location>
</feature>
<dbReference type="InterPro" id="IPR004358">
    <property type="entry name" value="Sig_transdc_His_kin-like_C"/>
</dbReference>
<dbReference type="EC" id="2.7.13.3" evidence="2"/>
<evidence type="ECO:0000313" key="10">
    <source>
        <dbReference type="EMBL" id="SEN07292.1"/>
    </source>
</evidence>
<dbReference type="PROSITE" id="PS50110">
    <property type="entry name" value="RESPONSE_REGULATORY"/>
    <property type="match status" value="1"/>
</dbReference>
<dbReference type="SMART" id="SM00387">
    <property type="entry name" value="HATPase_c"/>
    <property type="match status" value="1"/>
</dbReference>
<dbReference type="InterPro" id="IPR035965">
    <property type="entry name" value="PAS-like_dom_sf"/>
</dbReference>
<dbReference type="InterPro" id="IPR036890">
    <property type="entry name" value="HATPase_C_sf"/>
</dbReference>
<proteinExistence type="predicted"/>
<evidence type="ECO:0000259" key="9">
    <source>
        <dbReference type="PROSITE" id="PS50113"/>
    </source>
</evidence>
<evidence type="ECO:0000259" key="6">
    <source>
        <dbReference type="PROSITE" id="PS50109"/>
    </source>
</evidence>
<dbReference type="InterPro" id="IPR013656">
    <property type="entry name" value="PAS_4"/>
</dbReference>
<dbReference type="CDD" id="cd00082">
    <property type="entry name" value="HisKA"/>
    <property type="match status" value="1"/>
</dbReference>
<evidence type="ECO:0000256" key="5">
    <source>
        <dbReference type="SAM" id="Coils"/>
    </source>
</evidence>
<dbReference type="Pfam" id="PF08448">
    <property type="entry name" value="PAS_4"/>
    <property type="match status" value="1"/>
</dbReference>
<feature type="coiled-coil region" evidence="5">
    <location>
        <begin position="263"/>
        <end position="301"/>
    </location>
</feature>
<dbReference type="PRINTS" id="PR00344">
    <property type="entry name" value="BCTRLSENSOR"/>
</dbReference>
<dbReference type="Gene3D" id="3.30.450.20">
    <property type="entry name" value="PAS domain"/>
    <property type="match status" value="1"/>
</dbReference>
<dbReference type="InterPro" id="IPR036097">
    <property type="entry name" value="HisK_dim/P_sf"/>
</dbReference>
<evidence type="ECO:0000256" key="2">
    <source>
        <dbReference type="ARBA" id="ARBA00012438"/>
    </source>
</evidence>
<dbReference type="SMART" id="SM00091">
    <property type="entry name" value="PAS"/>
    <property type="match status" value="1"/>
</dbReference>
<dbReference type="Pfam" id="PF00512">
    <property type="entry name" value="HisKA"/>
    <property type="match status" value="1"/>
</dbReference>
<dbReference type="InterPro" id="IPR003661">
    <property type="entry name" value="HisK_dim/P_dom"/>
</dbReference>
<dbReference type="RefSeq" id="WP_212611425.1">
    <property type="nucleotide sequence ID" value="NZ_FOCF01000004.1"/>
</dbReference>
<dbReference type="GO" id="GO:0000155">
    <property type="term" value="F:phosphorelay sensor kinase activity"/>
    <property type="evidence" value="ECO:0007669"/>
    <property type="project" value="InterPro"/>
</dbReference>
<dbReference type="STRING" id="1166340.SAMN05192583_1948"/>
<dbReference type="EMBL" id="FOCF01000004">
    <property type="protein sequence ID" value="SEN07292.1"/>
    <property type="molecule type" value="Genomic_DNA"/>
</dbReference>
<sequence length="678" mass="73758">MLVAAPFGRDADSVVALLSDQGYRAQVCPDLTAVVSALDDQAGVVVMTEEALAGDRAALRAALDAQPAWSDIPFVLLAARRPGQSEAVERTRVALIASFTNAIVLERPIGSASLTSTIASAMRSRQKQFETRDRLMEVEAARRATAASEAELRLIADSLPVLIAFVTPDLHYRFANRAYEDWMYKTPDQVIGRRIIDIVGADAFAEREAAMRRALAGEEVRLILPWPHRDGRRRDADIRYLPRHTDAGGVDGFYIFAIDITDRREVEEDLERAVADRTAALEDEMERRADVEAALRQSQKMEAVGQLTGGIAHDFNNMLTGVIGAMDIMKRRLANGRFDDLERFMDAASVSAQRAAALTARLLAFSRRQSLDMRATDVDAVVASLEDLLLRSVRENIRLTIVPHPGLPPATTDVNQLENAILNLAINARDAMPDGGTLTIETTVVELDARYAVARPEVAAGRYVVVSVSDTGVGMEPEVLERVFEPFFSTKPMGEGTGLGLSMVYGFARQAGGQVRVHSQPGMGTSVKLFLPVAAAPEQDADDAEARPAVEGDGQSVLLVEDDPSVRLLVRQVLEDLRYVIVEAGNADQALPVLTSDRHLDLMVSDVGLPGMNGRQLAEIARRHRPDLPVLFVTGYAENAAIRSDFLGTNMDMISKPFSIDALANKIAGMMATHPSDA</sequence>
<dbReference type="SUPFAM" id="SSF47384">
    <property type="entry name" value="Homodimeric domain of signal transducing histidine kinase"/>
    <property type="match status" value="1"/>
</dbReference>
<dbReference type="CDD" id="cd00130">
    <property type="entry name" value="PAS"/>
    <property type="match status" value="1"/>
</dbReference>
<dbReference type="InterPro" id="IPR003594">
    <property type="entry name" value="HATPase_dom"/>
</dbReference>
<evidence type="ECO:0000313" key="11">
    <source>
        <dbReference type="Proteomes" id="UP000199206"/>
    </source>
</evidence>
<evidence type="ECO:0000256" key="3">
    <source>
        <dbReference type="ARBA" id="ARBA00022553"/>
    </source>
</evidence>
<dbReference type="Pfam" id="PF00072">
    <property type="entry name" value="Response_reg"/>
    <property type="match status" value="1"/>
</dbReference>
<evidence type="ECO:0000256" key="1">
    <source>
        <dbReference type="ARBA" id="ARBA00000085"/>
    </source>
</evidence>